<evidence type="ECO:0000313" key="4">
    <source>
        <dbReference type="EMBL" id="KAK3262201.1"/>
    </source>
</evidence>
<dbReference type="GO" id="GO:0008408">
    <property type="term" value="F:3'-5' exonuclease activity"/>
    <property type="evidence" value="ECO:0007669"/>
    <property type="project" value="InterPro"/>
</dbReference>
<sequence>MCTAPRVHSCVGVENQMLAWKIQYGIGPSKYVNIGNRNNKTALHHACQLREEVDFTRMLVRHGADVRATTSRGHTPLIFACGRGRDELATWLLEVGAETRVKTVTEKNAILLSCRLARRWRNGDTACSMGKGRLDTETLRVLAEQEQDEPGSWRDFQEDETALAAQKEHADNCASCREKILMQNPEQHAEAGSEEPPGALPFTRGSLARELLEHKAGPSELAARLARAAAAGMEYATPKQRKGVLTELRESLILYCRAAEDSQDSDPAVLKLRFLSLLQLARQDTLTGASTHTLEPAITSVDGAAVPGEGWEDEGSAAEAAAAPHGDMRAMQDERPPGSGNAVTDAPGGGATTIEERKRRTRTRRKAKMVKTSVAAAVLSALKCLRCEIRCPLRELVEAGEPAMVAEILIARDRVVGIDLIEDKEVLAHTIAMHTRRYVALTQLDGKSTRRSILHVMYEATTEGRLRKRLDEEIRLAAHSFQLQYRPPPLQPHTDSSSPMKTQEQCDWLQLRPGVQVTWVDDEAGLKAMESDLQKRVSSQQALSGGLQGSAQSSELSRECFSSGMLSVAVDTEWWESDTPSIVQLAVEDHCCWVVDAMQPSVAFEEGAACNIFTRLFSLHGIQVVGWGFKHNLAHLQALEPGLEIPHLVDLQPVAQQALNLSQQPSLTSVCSRLLGKALDKAEQCSYWDRRPLRPSQLTYAALDAHVLLQLQPKLFLPTTHNDTA</sequence>
<dbReference type="InterPro" id="IPR002562">
    <property type="entry name" value="3'-5'_exonuclease_dom"/>
</dbReference>
<organism evidence="4 5">
    <name type="scientific">Cymbomonas tetramitiformis</name>
    <dbReference type="NCBI Taxonomy" id="36881"/>
    <lineage>
        <taxon>Eukaryota</taxon>
        <taxon>Viridiplantae</taxon>
        <taxon>Chlorophyta</taxon>
        <taxon>Pyramimonadophyceae</taxon>
        <taxon>Pyramimonadales</taxon>
        <taxon>Pyramimonadaceae</taxon>
        <taxon>Cymbomonas</taxon>
    </lineage>
</organism>
<feature type="compositionally biased region" description="Basic and acidic residues" evidence="2">
    <location>
        <begin position="326"/>
        <end position="336"/>
    </location>
</feature>
<proteinExistence type="predicted"/>
<gene>
    <name evidence="4" type="ORF">CYMTET_28927</name>
</gene>
<dbReference type="SMART" id="SM00248">
    <property type="entry name" value="ANK"/>
    <property type="match status" value="2"/>
</dbReference>
<protein>
    <recommendedName>
        <fullName evidence="3">3'-5' exonuclease domain-containing protein</fullName>
    </recommendedName>
</protein>
<dbReference type="PROSITE" id="PS50297">
    <property type="entry name" value="ANK_REP_REGION"/>
    <property type="match status" value="1"/>
</dbReference>
<dbReference type="InterPro" id="IPR002110">
    <property type="entry name" value="Ankyrin_rpt"/>
</dbReference>
<dbReference type="InterPro" id="IPR052408">
    <property type="entry name" value="Exonuclease_MUT-7-like"/>
</dbReference>
<dbReference type="GO" id="GO:0003676">
    <property type="term" value="F:nucleic acid binding"/>
    <property type="evidence" value="ECO:0007669"/>
    <property type="project" value="InterPro"/>
</dbReference>
<evidence type="ECO:0000256" key="2">
    <source>
        <dbReference type="SAM" id="MobiDB-lite"/>
    </source>
</evidence>
<dbReference type="Gene3D" id="3.30.420.10">
    <property type="entry name" value="Ribonuclease H-like superfamily/Ribonuclease H"/>
    <property type="match status" value="1"/>
</dbReference>
<dbReference type="Proteomes" id="UP001190700">
    <property type="component" value="Unassembled WGS sequence"/>
</dbReference>
<dbReference type="Pfam" id="PF01612">
    <property type="entry name" value="DNA_pol_A_exo1"/>
    <property type="match status" value="1"/>
</dbReference>
<evidence type="ECO:0000256" key="1">
    <source>
        <dbReference type="PROSITE-ProRule" id="PRU00023"/>
    </source>
</evidence>
<dbReference type="InterPro" id="IPR012337">
    <property type="entry name" value="RNaseH-like_sf"/>
</dbReference>
<reference evidence="4 5" key="1">
    <citation type="journal article" date="2015" name="Genome Biol. Evol.">
        <title>Comparative Genomics of a Bacterivorous Green Alga Reveals Evolutionary Causalities and Consequences of Phago-Mixotrophic Mode of Nutrition.</title>
        <authorList>
            <person name="Burns J.A."/>
            <person name="Paasch A."/>
            <person name="Narechania A."/>
            <person name="Kim E."/>
        </authorList>
    </citation>
    <scope>NUCLEOTIDE SEQUENCE [LARGE SCALE GENOMIC DNA]</scope>
    <source>
        <strain evidence="4 5">PLY_AMNH</strain>
    </source>
</reference>
<feature type="repeat" description="ANK" evidence="1">
    <location>
        <begin position="38"/>
        <end position="71"/>
    </location>
</feature>
<feature type="region of interest" description="Disordered" evidence="2">
    <location>
        <begin position="309"/>
        <end position="367"/>
    </location>
</feature>
<feature type="domain" description="3'-5' exonuclease" evidence="3">
    <location>
        <begin position="517"/>
        <end position="720"/>
    </location>
</feature>
<comment type="caution">
    <text evidence="4">The sequence shown here is derived from an EMBL/GenBank/DDBJ whole genome shotgun (WGS) entry which is preliminary data.</text>
</comment>
<dbReference type="InterPro" id="IPR036770">
    <property type="entry name" value="Ankyrin_rpt-contain_sf"/>
</dbReference>
<feature type="repeat" description="ANK" evidence="1">
    <location>
        <begin position="72"/>
        <end position="104"/>
    </location>
</feature>
<dbReference type="SUPFAM" id="SSF48403">
    <property type="entry name" value="Ankyrin repeat"/>
    <property type="match status" value="1"/>
</dbReference>
<dbReference type="SUPFAM" id="SSF53098">
    <property type="entry name" value="Ribonuclease H-like"/>
    <property type="match status" value="1"/>
</dbReference>
<dbReference type="EMBL" id="LGRX02016392">
    <property type="protein sequence ID" value="KAK3262201.1"/>
    <property type="molecule type" value="Genomic_DNA"/>
</dbReference>
<keyword evidence="5" id="KW-1185">Reference proteome</keyword>
<name>A0AAE0KVF1_9CHLO</name>
<dbReference type="SMART" id="SM00474">
    <property type="entry name" value="35EXOc"/>
    <property type="match status" value="1"/>
</dbReference>
<dbReference type="Gene3D" id="1.25.40.20">
    <property type="entry name" value="Ankyrin repeat-containing domain"/>
    <property type="match status" value="1"/>
</dbReference>
<dbReference type="Pfam" id="PF12796">
    <property type="entry name" value="Ank_2"/>
    <property type="match status" value="1"/>
</dbReference>
<keyword evidence="1" id="KW-0040">ANK repeat</keyword>
<dbReference type="GO" id="GO:0006139">
    <property type="term" value="P:nucleobase-containing compound metabolic process"/>
    <property type="evidence" value="ECO:0007669"/>
    <property type="project" value="InterPro"/>
</dbReference>
<evidence type="ECO:0000313" key="5">
    <source>
        <dbReference type="Proteomes" id="UP001190700"/>
    </source>
</evidence>
<evidence type="ECO:0000259" key="3">
    <source>
        <dbReference type="SMART" id="SM00474"/>
    </source>
</evidence>
<dbReference type="PROSITE" id="PS50088">
    <property type="entry name" value="ANK_REPEAT"/>
    <property type="match status" value="2"/>
</dbReference>
<dbReference type="AlphaFoldDB" id="A0AAE0KVF1"/>
<accession>A0AAE0KVF1</accession>
<dbReference type="PANTHER" id="PTHR47765">
    <property type="entry name" value="3'-5' EXONUCLEASE DOMAIN-CONTAINING PROTEIN"/>
    <property type="match status" value="1"/>
</dbReference>
<dbReference type="PANTHER" id="PTHR47765:SF2">
    <property type="entry name" value="EXONUCLEASE MUT-7 HOMOLOG"/>
    <property type="match status" value="1"/>
</dbReference>
<dbReference type="InterPro" id="IPR036397">
    <property type="entry name" value="RNaseH_sf"/>
</dbReference>